<dbReference type="KEGG" id="cgy:CGLY_15830"/>
<dbReference type="Gene3D" id="3.40.1580.10">
    <property type="entry name" value="SMI1/KNR4-like"/>
    <property type="match status" value="1"/>
</dbReference>
<proteinExistence type="predicted"/>
<dbReference type="OrthoDB" id="4410991at2"/>
<evidence type="ECO:0000313" key="3">
    <source>
        <dbReference type="Proteomes" id="UP000023703"/>
    </source>
</evidence>
<feature type="domain" description="Knr4/Smi1-like" evidence="1">
    <location>
        <begin position="23"/>
        <end position="164"/>
    </location>
</feature>
<keyword evidence="3" id="KW-1185">Reference proteome</keyword>
<dbReference type="RefSeq" id="WP_158407411.1">
    <property type="nucleotide sequence ID" value="NZ_CP006842.1"/>
</dbReference>
<evidence type="ECO:0000313" key="2">
    <source>
        <dbReference type="EMBL" id="AHW65602.1"/>
    </source>
</evidence>
<reference evidence="2 3" key="1">
    <citation type="journal article" date="2015" name="Int. J. Syst. Evol. Microbiol.">
        <title>Revisiting Corynebacterium glyciniphilum (ex Kubota et al., 1972) sp. nov., nom. rev., isolated from putrefied banana.</title>
        <authorList>
            <person name="Al-Dilaimi A."/>
            <person name="Bednarz H."/>
            <person name="Lomker A."/>
            <person name="Niehaus K."/>
            <person name="Kalinowski J."/>
            <person name="Ruckert C."/>
        </authorList>
    </citation>
    <scope>NUCLEOTIDE SEQUENCE [LARGE SCALE GENOMIC DNA]</scope>
    <source>
        <strain evidence="2">AJ 3170</strain>
    </source>
</reference>
<dbReference type="eggNOG" id="COG0457">
    <property type="taxonomic scope" value="Bacteria"/>
</dbReference>
<gene>
    <name evidence="2" type="ORF">CGLY_15830</name>
</gene>
<dbReference type="SMART" id="SM00860">
    <property type="entry name" value="SMI1_KNR4"/>
    <property type="match status" value="1"/>
</dbReference>
<dbReference type="SUPFAM" id="SSF160631">
    <property type="entry name" value="SMI1/KNR4-like"/>
    <property type="match status" value="1"/>
</dbReference>
<dbReference type="AlphaFoldDB" id="X5DYB7"/>
<dbReference type="InterPro" id="IPR018958">
    <property type="entry name" value="Knr4/Smi1-like_dom"/>
</dbReference>
<dbReference type="EMBL" id="CP006842">
    <property type="protein sequence ID" value="AHW65602.1"/>
    <property type="molecule type" value="Genomic_DNA"/>
</dbReference>
<evidence type="ECO:0000259" key="1">
    <source>
        <dbReference type="SMART" id="SM00860"/>
    </source>
</evidence>
<dbReference type="HOGENOM" id="CLU_890572_0_0_11"/>
<organism evidence="2 3">
    <name type="scientific">Corynebacterium glyciniphilum AJ 3170</name>
    <dbReference type="NCBI Taxonomy" id="1404245"/>
    <lineage>
        <taxon>Bacteria</taxon>
        <taxon>Bacillati</taxon>
        <taxon>Actinomycetota</taxon>
        <taxon>Actinomycetes</taxon>
        <taxon>Mycobacteriales</taxon>
        <taxon>Corynebacteriaceae</taxon>
        <taxon>Corynebacterium</taxon>
    </lineage>
</organism>
<accession>X5DYB7</accession>
<sequence length="332" mass="37288">MKRAFMHEGKEDRSLEFAHPGKPCDEARLANIESTLGKVLPPRYREVIMTTGGGILGINTRVILDSHSSSRDDEVFHIDQMWGNGATTNGSDNNIDSVVPFLADEYQIPDSVLLFATSNSGMHGYFVINYYLEGYPPGSVLYVDDEINGQITKISDTFDQFIGNVQQDTESPSGRDYGTPQLTPVEGAKKGALSEDLIRMVDTAPVRDAEELVRAAAAQKVSQEKPYAIGSDENSKILLDIFMWLLSGYRPVWNFDDFAFGRKETSSPNFDTIIKDCFSTGENYMGFNYSRFKLNMWWDDRVGNGFLVNSGQGYQFKEDYLNSLFNTLRETL</sequence>
<protein>
    <recommendedName>
        <fullName evidence="1">Knr4/Smi1-like domain-containing protein</fullName>
    </recommendedName>
</protein>
<name>X5DYB7_9CORY</name>
<dbReference type="Pfam" id="PF14568">
    <property type="entry name" value="SUKH_6"/>
    <property type="match status" value="1"/>
</dbReference>
<dbReference type="Proteomes" id="UP000023703">
    <property type="component" value="Chromosome"/>
</dbReference>
<dbReference type="InterPro" id="IPR037883">
    <property type="entry name" value="Knr4/Smi1-like_sf"/>
</dbReference>
<dbReference type="STRING" id="1404245.CGLY_15830"/>